<dbReference type="AlphaFoldDB" id="A0A3B8N5D9"/>
<organism evidence="2 3">
    <name type="scientific">Thermodesulfobacterium commune</name>
    <dbReference type="NCBI Taxonomy" id="1741"/>
    <lineage>
        <taxon>Bacteria</taxon>
        <taxon>Pseudomonadati</taxon>
        <taxon>Thermodesulfobacteriota</taxon>
        <taxon>Thermodesulfobacteria</taxon>
        <taxon>Thermodesulfobacteriales</taxon>
        <taxon>Thermodesulfobacteriaceae</taxon>
        <taxon>Thermodesulfobacterium</taxon>
    </lineage>
</organism>
<evidence type="ECO:0000259" key="1">
    <source>
        <dbReference type="Pfam" id="PF09651"/>
    </source>
</evidence>
<protein>
    <recommendedName>
        <fullName evidence="1">CRISPR system ring nuclease SSO1393-like domain-containing protein</fullName>
    </recommendedName>
</protein>
<dbReference type="Gene3D" id="3.40.50.10770">
    <property type="entry name" value="Hypothetical protein VC1899 like domain (Restriction endonuclease-like)"/>
    <property type="match status" value="1"/>
</dbReference>
<name>A0A3B8N5D9_9BACT</name>
<dbReference type="EMBL" id="DLVE01000020">
    <property type="protein sequence ID" value="HAA83488.1"/>
    <property type="molecule type" value="Genomic_DNA"/>
</dbReference>
<comment type="caution">
    <text evidence="2">The sequence shown here is derived from an EMBL/GenBank/DDBJ whole genome shotgun (WGS) entry which is preliminary data.</text>
</comment>
<evidence type="ECO:0000313" key="2">
    <source>
        <dbReference type="EMBL" id="HAA83488.1"/>
    </source>
</evidence>
<dbReference type="Pfam" id="PF09651">
    <property type="entry name" value="Cas_APE2256"/>
    <property type="match status" value="1"/>
</dbReference>
<feature type="domain" description="CRISPR system ring nuclease SSO1393-like" evidence="1">
    <location>
        <begin position="69"/>
        <end position="206"/>
    </location>
</feature>
<sequence length="408" mass="48248">MSKVITFIGTSIFKNYLKEKRDNTFKDYLEDLEDKNFNDYSSELNRINYIKRQLTNWINSLTNEDEIINVSAEIKSITKIYEIFKKEIEIHFLTTDTILSNLAFEVIKDNWDKFSQISSLKIYPQEKEGACIKNLQVKNYDKFKEGLVNLINKIDNIVQGYWENVIFNITAGYKALIPYLTILAQVHKCPIYYIFEDTDVLIKIPYIPISINWEVFQKNENFFFDLEVKEIDEIPSGLVLKEEVESLLEKSGNLITLNPLGIILWEKYKSSFYLIKIFKIAEDYMNGKDDRIKQIFEKSVLELFRRLKSNPNDPDLDHKLANVSPPPGFKTFKHKEENLQVRILYKKEDFKTRYGSLDFRIYIGLVAIGQDVHNVENEYVCTFKQQISKITDFDNYKVRRIKKEEVRL</sequence>
<gene>
    <name evidence="2" type="ORF">DCE01_01655</name>
</gene>
<reference evidence="2 3" key="1">
    <citation type="journal article" date="2018" name="Nat. Biotechnol.">
        <title>A standardized bacterial taxonomy based on genome phylogeny substantially revises the tree of life.</title>
        <authorList>
            <person name="Parks D.H."/>
            <person name="Chuvochina M."/>
            <person name="Waite D.W."/>
            <person name="Rinke C."/>
            <person name="Skarshewski A."/>
            <person name="Chaumeil P.A."/>
            <person name="Hugenholtz P."/>
        </authorList>
    </citation>
    <scope>NUCLEOTIDE SEQUENCE [LARGE SCALE GENOMIC DNA]</scope>
    <source>
        <strain evidence="2">UBA12529</strain>
    </source>
</reference>
<dbReference type="InterPro" id="IPR013442">
    <property type="entry name" value="SSO1393-like"/>
</dbReference>
<evidence type="ECO:0000313" key="3">
    <source>
        <dbReference type="Proteomes" id="UP000257240"/>
    </source>
</evidence>
<proteinExistence type="predicted"/>
<accession>A0A3B8N5D9</accession>
<dbReference type="Proteomes" id="UP000257240">
    <property type="component" value="Unassembled WGS sequence"/>
</dbReference>